<keyword evidence="8" id="KW-1185">Reference proteome</keyword>
<dbReference type="OrthoDB" id="1434354at2759"/>
<dbReference type="InterPro" id="IPR036273">
    <property type="entry name" value="CRAL/TRIO_N_dom_sf"/>
</dbReference>
<comment type="similarity">
    <text evidence="4">Belongs to the SFH family.</text>
</comment>
<dbReference type="Proteomes" id="UP000008810">
    <property type="component" value="Chromosome 1"/>
</dbReference>
<name>A0A0Q3NGA0_BRADI</name>
<dbReference type="EMBL" id="CM000880">
    <property type="protein sequence ID" value="KQK16414.1"/>
    <property type="molecule type" value="Genomic_DNA"/>
</dbReference>
<evidence type="ECO:0000313" key="8">
    <source>
        <dbReference type="Proteomes" id="UP000008810"/>
    </source>
</evidence>
<dbReference type="PROSITE" id="PS50191">
    <property type="entry name" value="CRAL_TRIO"/>
    <property type="match status" value="1"/>
</dbReference>
<evidence type="ECO:0000256" key="1">
    <source>
        <dbReference type="ARBA" id="ARBA00004202"/>
    </source>
</evidence>
<proteinExistence type="inferred from homology"/>
<dbReference type="Gene3D" id="1.10.8.20">
    <property type="entry name" value="N-terminal domain of phosphatidylinositol transfer protein sec14p"/>
    <property type="match status" value="1"/>
</dbReference>
<reference evidence="6 7" key="1">
    <citation type="journal article" date="2010" name="Nature">
        <title>Genome sequencing and analysis of the model grass Brachypodium distachyon.</title>
        <authorList>
            <consortium name="International Brachypodium Initiative"/>
        </authorList>
    </citation>
    <scope>NUCLEOTIDE SEQUENCE [LARGE SCALE GENOMIC DNA]</scope>
    <source>
        <strain evidence="6">Bd21</strain>
        <strain evidence="7">cv. Bd21</strain>
    </source>
</reference>
<reference evidence="7" key="3">
    <citation type="submission" date="2018-08" db="UniProtKB">
        <authorList>
            <consortium name="EnsemblPlants"/>
        </authorList>
    </citation>
    <scope>IDENTIFICATION</scope>
    <source>
        <strain evidence="7">cv. Bd21</strain>
    </source>
</reference>
<dbReference type="CDD" id="cd00170">
    <property type="entry name" value="SEC14"/>
    <property type="match status" value="1"/>
</dbReference>
<protein>
    <recommendedName>
        <fullName evidence="5">CRAL-TRIO domain-containing protein</fullName>
    </recommendedName>
</protein>
<keyword evidence="3" id="KW-0333">Golgi apparatus</keyword>
<dbReference type="InterPro" id="IPR036865">
    <property type="entry name" value="CRAL-TRIO_dom_sf"/>
</dbReference>
<dbReference type="SUPFAM" id="SSF46938">
    <property type="entry name" value="CRAL/TRIO N-terminal domain"/>
    <property type="match status" value="1"/>
</dbReference>
<dbReference type="GO" id="GO:0000139">
    <property type="term" value="C:Golgi membrane"/>
    <property type="evidence" value="ECO:0007669"/>
    <property type="project" value="UniProtKB-SubCell"/>
</dbReference>
<dbReference type="PANTHER" id="PTHR45657:SF50">
    <property type="entry name" value="PHOSPHATIDYLINOSITOL_PHOSPHATIDYLCHOLINE TRANSFER PROTEIN SFH11"/>
    <property type="match status" value="1"/>
</dbReference>
<evidence type="ECO:0000256" key="4">
    <source>
        <dbReference type="ARBA" id="ARBA00038020"/>
    </source>
</evidence>
<dbReference type="InterPro" id="IPR051026">
    <property type="entry name" value="PI/PC_transfer"/>
</dbReference>
<dbReference type="Pfam" id="PF00650">
    <property type="entry name" value="CRAL_TRIO"/>
    <property type="match status" value="1"/>
</dbReference>
<dbReference type="GO" id="GO:0005886">
    <property type="term" value="C:plasma membrane"/>
    <property type="evidence" value="ECO:0007669"/>
    <property type="project" value="UniProtKB-SubCell"/>
</dbReference>
<evidence type="ECO:0000256" key="3">
    <source>
        <dbReference type="ARBA" id="ARBA00023034"/>
    </source>
</evidence>
<evidence type="ECO:0000256" key="2">
    <source>
        <dbReference type="ARBA" id="ARBA00004395"/>
    </source>
</evidence>
<dbReference type="InterPro" id="IPR011074">
    <property type="entry name" value="CRAL/TRIO_N_dom"/>
</dbReference>
<dbReference type="InterPro" id="IPR001251">
    <property type="entry name" value="CRAL-TRIO_dom"/>
</dbReference>
<evidence type="ECO:0000259" key="5">
    <source>
        <dbReference type="PROSITE" id="PS50191"/>
    </source>
</evidence>
<feature type="domain" description="CRAL-TRIO" evidence="5">
    <location>
        <begin position="130"/>
        <end position="304"/>
    </location>
</feature>
<evidence type="ECO:0000313" key="6">
    <source>
        <dbReference type="EMBL" id="KQK16414.1"/>
    </source>
</evidence>
<dbReference type="GO" id="GO:0006892">
    <property type="term" value="P:post-Golgi vesicle-mediated transport"/>
    <property type="evidence" value="ECO:0000318"/>
    <property type="project" value="GO_Central"/>
</dbReference>
<accession>A0A0Q3NGA0</accession>
<dbReference type="PANTHER" id="PTHR45657">
    <property type="entry name" value="CRAL-TRIO DOMAIN-CONTAINING PROTEIN YKL091C-RELATED"/>
    <property type="match status" value="1"/>
</dbReference>
<dbReference type="EnsemblPlants" id="KQK16414">
    <property type="protein sequence ID" value="KQK16414"/>
    <property type="gene ID" value="BRADI_1g28637v3"/>
</dbReference>
<evidence type="ECO:0000313" key="7">
    <source>
        <dbReference type="EnsemblPlants" id="KQK16414"/>
    </source>
</evidence>
<dbReference type="SMART" id="SM00516">
    <property type="entry name" value="SEC14"/>
    <property type="match status" value="1"/>
</dbReference>
<dbReference type="GeneID" id="100822389"/>
<dbReference type="ExpressionAtlas" id="A0A0Q3NGA0">
    <property type="expression patterns" value="baseline"/>
</dbReference>
<dbReference type="GO" id="GO:0008526">
    <property type="term" value="F:phosphatidylinositol transfer activity"/>
    <property type="evidence" value="ECO:0000318"/>
    <property type="project" value="GO_Central"/>
</dbReference>
<dbReference type="Gene3D" id="3.40.525.10">
    <property type="entry name" value="CRAL-TRIO lipid binding domain"/>
    <property type="match status" value="1"/>
</dbReference>
<dbReference type="RefSeq" id="XP_010238800.1">
    <property type="nucleotide sequence ID" value="XM_010240498.3"/>
</dbReference>
<dbReference type="SUPFAM" id="SSF52087">
    <property type="entry name" value="CRAL/TRIO domain"/>
    <property type="match status" value="1"/>
</dbReference>
<sequence>MCISWTLQKWNCALTYWRLLQVENTNSSISKMSFRSIEQLLRRNSKTKISQSIATGIHDQKEEKSVQSLRESLLASNQLPEKFDDYHVLLRFLRMRGFDVLKAKATFLNMLKWREDFAVDAIAKDFKVEEYDALKRCYPHGFHGVDKFGRPLYIERIGLVDLNKLMQVMSIDRYVKYHISEQEKTISLRYPACSLAAKKHISSTTAILDVKGLGMNNFSKAAREMFIEIQKIDSNYYPETLNQLYIINAGSGFRALWKVLKAFMEARTLAKIQVLGTNYLSTILQTIEPSNLPDFLGGTCTCSATGGCLLQDKGPWTDTRIIHASEEPSARHVDPTSGKKRTLGMLLEDNKVRDEMSENIQQNPVNEQIFGKIQELEDCAVQTKEVLETLICKQKELAIHILQLRKLLGDEAHAEKKQE</sequence>
<dbReference type="AlphaFoldDB" id="A0A0Q3NGA0"/>
<comment type="subcellular location">
    <subcellularLocation>
        <location evidence="1">Cell membrane</location>
        <topology evidence="1">Peripheral membrane protein</topology>
    </subcellularLocation>
    <subcellularLocation>
        <location evidence="2">Golgi apparatus membrane</location>
        <topology evidence="2">Peripheral membrane protein</topology>
    </subcellularLocation>
</comment>
<dbReference type="Gramene" id="KQK16414">
    <property type="protein sequence ID" value="KQK16414"/>
    <property type="gene ID" value="BRADI_1g28637v3"/>
</dbReference>
<dbReference type="SMART" id="SM01100">
    <property type="entry name" value="CRAL_TRIO_N"/>
    <property type="match status" value="1"/>
</dbReference>
<gene>
    <name evidence="7" type="primary">LOC100822389</name>
    <name evidence="6" type="ORF">BRADI_1g28637v3</name>
</gene>
<reference evidence="6" key="2">
    <citation type="submission" date="2017-06" db="EMBL/GenBank/DDBJ databases">
        <title>WGS assembly of Brachypodium distachyon.</title>
        <authorList>
            <consortium name="The International Brachypodium Initiative"/>
            <person name="Lucas S."/>
            <person name="Harmon-Smith M."/>
            <person name="Lail K."/>
            <person name="Tice H."/>
            <person name="Grimwood J."/>
            <person name="Bruce D."/>
            <person name="Barry K."/>
            <person name="Shu S."/>
            <person name="Lindquist E."/>
            <person name="Wang M."/>
            <person name="Pitluck S."/>
            <person name="Vogel J.P."/>
            <person name="Garvin D.F."/>
            <person name="Mockler T.C."/>
            <person name="Schmutz J."/>
            <person name="Rokhsar D."/>
            <person name="Bevan M.W."/>
        </authorList>
    </citation>
    <scope>NUCLEOTIDE SEQUENCE</scope>
    <source>
        <strain evidence="6">Bd21</strain>
    </source>
</reference>
<organism evidence="6">
    <name type="scientific">Brachypodium distachyon</name>
    <name type="common">Purple false brome</name>
    <name type="synonym">Trachynia distachya</name>
    <dbReference type="NCBI Taxonomy" id="15368"/>
    <lineage>
        <taxon>Eukaryota</taxon>
        <taxon>Viridiplantae</taxon>
        <taxon>Streptophyta</taxon>
        <taxon>Embryophyta</taxon>
        <taxon>Tracheophyta</taxon>
        <taxon>Spermatophyta</taxon>
        <taxon>Magnoliopsida</taxon>
        <taxon>Liliopsida</taxon>
        <taxon>Poales</taxon>
        <taxon>Poaceae</taxon>
        <taxon>BOP clade</taxon>
        <taxon>Pooideae</taxon>
        <taxon>Stipodae</taxon>
        <taxon>Brachypodieae</taxon>
        <taxon>Brachypodium</taxon>
    </lineage>
</organism>